<protein>
    <submittedName>
        <fullName evidence="2">Uncharacterized protein</fullName>
    </submittedName>
</protein>
<proteinExistence type="predicted"/>
<sequence>MVDVGNRRREPKGIPTGGRFADENGGGLDASDLEAEDTAAVVEDLPDGSTRVSHPGDPTITFVPRARQGGFVRAYAAAVSSPYRLGGAVKVGCDGSNITVHYESDPVFVDACVDPSDPDGTMLSVMRLVDACHAIAAAGRSVRRVDATEGTLAITMADRSQVLVQPSMCEATRFDAHGDLIQSATLNPHPAGASKRPGDDFALDTFAQGLPGSFYDAVDAANALAGDHRRDRRDRPAHAKPTARPKGFAASGDGNVVGSAAARVRVRRARMSTATDDDLNAVAQSAVRLGLPADVAGSQVTARSTDGHFVRADKGAGYAAVWRVDRNGDVFALSEFDMSESDEYLNALPPDRRERFRTLVSDAYRLTF</sequence>
<feature type="region of interest" description="Disordered" evidence="1">
    <location>
        <begin position="226"/>
        <end position="254"/>
    </location>
</feature>
<dbReference type="Proteomes" id="UP000464884">
    <property type="component" value="Chromosome"/>
</dbReference>
<accession>A0A6I6R034</accession>
<feature type="compositionally biased region" description="Basic and acidic residues" evidence="1">
    <location>
        <begin position="1"/>
        <end position="12"/>
    </location>
</feature>
<reference evidence="2 3" key="1">
    <citation type="submission" date="2019-12" db="EMBL/GenBank/DDBJ databases">
        <title>Draft Genome Sequence of Bifidobacterium adolescentis ZJ2.</title>
        <authorList>
            <person name="Jin Z."/>
        </authorList>
    </citation>
    <scope>NUCLEOTIDE SEQUENCE [LARGE SCALE GENOMIC DNA]</scope>
    <source>
        <strain evidence="2 3">ZJ2</strain>
    </source>
</reference>
<feature type="compositionally biased region" description="Basic and acidic residues" evidence="1">
    <location>
        <begin position="226"/>
        <end position="237"/>
    </location>
</feature>
<dbReference type="RefSeq" id="WP_159140570.1">
    <property type="nucleotide sequence ID" value="NZ_CP047129.1"/>
</dbReference>
<dbReference type="EMBL" id="CP047129">
    <property type="protein sequence ID" value="QHB62657.1"/>
    <property type="molecule type" value="Genomic_DNA"/>
</dbReference>
<evidence type="ECO:0000256" key="1">
    <source>
        <dbReference type="SAM" id="MobiDB-lite"/>
    </source>
</evidence>
<dbReference type="AlphaFoldDB" id="A0A6I6R034"/>
<evidence type="ECO:0000313" key="3">
    <source>
        <dbReference type="Proteomes" id="UP000464884"/>
    </source>
</evidence>
<gene>
    <name evidence="2" type="ORF">F3K97_04835</name>
</gene>
<feature type="region of interest" description="Disordered" evidence="1">
    <location>
        <begin position="1"/>
        <end position="31"/>
    </location>
</feature>
<organism evidence="2 3">
    <name type="scientific">Bifidobacterium adolescentis</name>
    <dbReference type="NCBI Taxonomy" id="1680"/>
    <lineage>
        <taxon>Bacteria</taxon>
        <taxon>Bacillati</taxon>
        <taxon>Actinomycetota</taxon>
        <taxon>Actinomycetes</taxon>
        <taxon>Bifidobacteriales</taxon>
        <taxon>Bifidobacteriaceae</taxon>
        <taxon>Bifidobacterium</taxon>
    </lineage>
</organism>
<name>A0A6I6R034_BIFAD</name>
<evidence type="ECO:0000313" key="2">
    <source>
        <dbReference type="EMBL" id="QHB62657.1"/>
    </source>
</evidence>